<comment type="caution">
    <text evidence="2">The sequence shown here is derived from an EMBL/GenBank/DDBJ whole genome shotgun (WGS) entry which is preliminary data.</text>
</comment>
<organism evidence="2">
    <name type="scientific">marine sediment metagenome</name>
    <dbReference type="NCBI Taxonomy" id="412755"/>
    <lineage>
        <taxon>unclassified sequences</taxon>
        <taxon>metagenomes</taxon>
        <taxon>ecological metagenomes</taxon>
    </lineage>
</organism>
<feature type="non-terminal residue" evidence="2">
    <location>
        <position position="1"/>
    </location>
</feature>
<accession>A0A0F8X5W5</accession>
<gene>
    <name evidence="2" type="ORF">LCGC14_2983600</name>
</gene>
<dbReference type="EMBL" id="LAZR01060999">
    <property type="protein sequence ID" value="KKK64497.1"/>
    <property type="molecule type" value="Genomic_DNA"/>
</dbReference>
<dbReference type="AlphaFoldDB" id="A0A0F8X5W5"/>
<sequence length="48" mass="5294">NVRPRDSLEKRLRIGQRPGQDKWGSGVSIGGDTDFPVVMILQVSTLTI</sequence>
<protein>
    <submittedName>
        <fullName evidence="2">Uncharacterized protein</fullName>
    </submittedName>
</protein>
<feature type="compositionally biased region" description="Basic and acidic residues" evidence="1">
    <location>
        <begin position="1"/>
        <end position="12"/>
    </location>
</feature>
<reference evidence="2" key="1">
    <citation type="journal article" date="2015" name="Nature">
        <title>Complex archaea that bridge the gap between prokaryotes and eukaryotes.</title>
        <authorList>
            <person name="Spang A."/>
            <person name="Saw J.H."/>
            <person name="Jorgensen S.L."/>
            <person name="Zaremba-Niedzwiedzka K."/>
            <person name="Martijn J."/>
            <person name="Lind A.E."/>
            <person name="van Eijk R."/>
            <person name="Schleper C."/>
            <person name="Guy L."/>
            <person name="Ettema T.J."/>
        </authorList>
    </citation>
    <scope>NUCLEOTIDE SEQUENCE</scope>
</reference>
<evidence type="ECO:0000256" key="1">
    <source>
        <dbReference type="SAM" id="MobiDB-lite"/>
    </source>
</evidence>
<name>A0A0F8X5W5_9ZZZZ</name>
<proteinExistence type="predicted"/>
<evidence type="ECO:0000313" key="2">
    <source>
        <dbReference type="EMBL" id="KKK64497.1"/>
    </source>
</evidence>
<feature type="region of interest" description="Disordered" evidence="1">
    <location>
        <begin position="1"/>
        <end position="26"/>
    </location>
</feature>